<name>A0ACB0EXJ1_RANTA</name>
<evidence type="ECO:0000313" key="2">
    <source>
        <dbReference type="Proteomes" id="UP001162501"/>
    </source>
</evidence>
<accession>A0ACB0EXJ1</accession>
<dbReference type="Proteomes" id="UP001162501">
    <property type="component" value="Chromosome 28"/>
</dbReference>
<sequence length="192" mass="19726">MQTKRQPSSRRPYRIAGGQTLFLTQAHSGITSQAIGRGNAPDAALAAASDKGSGEKGHFQSRASIVFPPEATSEVEEAWAQVDTMRVWLSEEILPVDEGTGIPANRAPGFLTAPNGSAAGAGPGRYGRASPWPWLRSARAPVQVPLRRAGGCAPSRADPRRDGELAARAAGAAGAARAPARGVGGAGHFAIG</sequence>
<organism evidence="1 2">
    <name type="scientific">Rangifer tarandus platyrhynchus</name>
    <name type="common">Svalbard reindeer</name>
    <dbReference type="NCBI Taxonomy" id="3082113"/>
    <lineage>
        <taxon>Eukaryota</taxon>
        <taxon>Metazoa</taxon>
        <taxon>Chordata</taxon>
        <taxon>Craniata</taxon>
        <taxon>Vertebrata</taxon>
        <taxon>Euteleostomi</taxon>
        <taxon>Mammalia</taxon>
        <taxon>Eutheria</taxon>
        <taxon>Laurasiatheria</taxon>
        <taxon>Artiodactyla</taxon>
        <taxon>Ruminantia</taxon>
        <taxon>Pecora</taxon>
        <taxon>Cervidae</taxon>
        <taxon>Odocoileinae</taxon>
        <taxon>Rangifer</taxon>
    </lineage>
</organism>
<evidence type="ECO:0000313" key="1">
    <source>
        <dbReference type="EMBL" id="CAI9705304.1"/>
    </source>
</evidence>
<proteinExistence type="predicted"/>
<reference evidence="1" key="1">
    <citation type="submission" date="2023-05" db="EMBL/GenBank/DDBJ databases">
        <authorList>
            <consortium name="ELIXIR-Norway"/>
        </authorList>
    </citation>
    <scope>NUCLEOTIDE SEQUENCE</scope>
</reference>
<protein>
    <submittedName>
        <fullName evidence="1">Uncharacterized protein</fullName>
    </submittedName>
</protein>
<gene>
    <name evidence="1" type="ORF">MRATA1EN3_LOCUS16517</name>
</gene>
<dbReference type="EMBL" id="OX596112">
    <property type="protein sequence ID" value="CAI9705304.1"/>
    <property type="molecule type" value="Genomic_DNA"/>
</dbReference>